<accession>A0A9X1R0H8</accession>
<evidence type="ECO:0000313" key="1">
    <source>
        <dbReference type="EMBL" id="MCG2419924.1"/>
    </source>
</evidence>
<dbReference type="Proteomes" id="UP001139461">
    <property type="component" value="Unassembled WGS sequence"/>
</dbReference>
<dbReference type="PIRSF" id="PIRSF032285">
    <property type="entry name" value="UCP032285"/>
    <property type="match status" value="1"/>
</dbReference>
<organism evidence="1 2">
    <name type="scientific">Aequorivita vitellina</name>
    <dbReference type="NCBI Taxonomy" id="2874475"/>
    <lineage>
        <taxon>Bacteria</taxon>
        <taxon>Pseudomonadati</taxon>
        <taxon>Bacteroidota</taxon>
        <taxon>Flavobacteriia</taxon>
        <taxon>Flavobacteriales</taxon>
        <taxon>Flavobacteriaceae</taxon>
        <taxon>Aequorivita</taxon>
    </lineage>
</organism>
<dbReference type="EMBL" id="JAIRBA010000028">
    <property type="protein sequence ID" value="MCG2419924.1"/>
    <property type="molecule type" value="Genomic_DNA"/>
</dbReference>
<name>A0A9X1R0H8_9FLAO</name>
<gene>
    <name evidence="1" type="ORF">K8089_12910</name>
</gene>
<dbReference type="RefSeq" id="WP_237603709.1">
    <property type="nucleotide sequence ID" value="NZ_JAIRBA010000028.1"/>
</dbReference>
<dbReference type="Gene3D" id="3.40.1350.140">
    <property type="entry name" value="MepB-like"/>
    <property type="match status" value="1"/>
</dbReference>
<protein>
    <submittedName>
        <fullName evidence="1">MepB family protein</fullName>
    </submittedName>
</protein>
<sequence>MIKTIYEKCGFTVSDFKIETESKEYNACRFQLNGLQIISRNAKITPKKTGQFVTCWKRNKQGITVPFSEKDDFHFYIINVEKENRFGQFVFPKSVLKTKGIISTENKDGKRGFRVYPIWDTVTSKQAEKTQQWQLDYFYEIGETTNIEKVKILYNKNN</sequence>
<dbReference type="InterPro" id="IPR011235">
    <property type="entry name" value="MepB-like"/>
</dbReference>
<proteinExistence type="predicted"/>
<dbReference type="Pfam" id="PF08877">
    <property type="entry name" value="MepB-like"/>
    <property type="match status" value="1"/>
</dbReference>
<evidence type="ECO:0000313" key="2">
    <source>
        <dbReference type="Proteomes" id="UP001139461"/>
    </source>
</evidence>
<reference evidence="1" key="1">
    <citation type="submission" date="2021-09" db="EMBL/GenBank/DDBJ databases">
        <title>Genome of Aequorivita sp. strain F47161.</title>
        <authorList>
            <person name="Wang Y."/>
        </authorList>
    </citation>
    <scope>NUCLEOTIDE SEQUENCE</scope>
    <source>
        <strain evidence="1">F47161</strain>
    </source>
</reference>
<comment type="caution">
    <text evidence="1">The sequence shown here is derived from an EMBL/GenBank/DDBJ whole genome shotgun (WGS) entry which is preliminary data.</text>
</comment>
<dbReference type="InterPro" id="IPR038231">
    <property type="entry name" value="MepB-like_sf"/>
</dbReference>
<dbReference type="AlphaFoldDB" id="A0A9X1R0H8"/>
<keyword evidence="2" id="KW-1185">Reference proteome</keyword>